<dbReference type="STRING" id="394503.Ccel_1671"/>
<keyword evidence="2" id="KW-0808">Transferase</keyword>
<comment type="similarity">
    <text evidence="1">Belongs to the carbohydrate kinase PfkB family.</text>
</comment>
<evidence type="ECO:0000256" key="2">
    <source>
        <dbReference type="ARBA" id="ARBA00022679"/>
    </source>
</evidence>
<evidence type="ECO:0000259" key="4">
    <source>
        <dbReference type="Pfam" id="PF00294"/>
    </source>
</evidence>
<gene>
    <name evidence="5" type="ordered locus">Ccel_1671</name>
</gene>
<dbReference type="OrthoDB" id="9813569at2"/>
<dbReference type="Pfam" id="PF00294">
    <property type="entry name" value="PfkB"/>
    <property type="match status" value="1"/>
</dbReference>
<organism evidence="5 6">
    <name type="scientific">Ruminiclostridium cellulolyticum (strain ATCC 35319 / DSM 5812 / JCM 6584 / H10)</name>
    <name type="common">Clostridium cellulolyticum</name>
    <dbReference type="NCBI Taxonomy" id="394503"/>
    <lineage>
        <taxon>Bacteria</taxon>
        <taxon>Bacillati</taxon>
        <taxon>Bacillota</taxon>
        <taxon>Clostridia</taxon>
        <taxon>Eubacteriales</taxon>
        <taxon>Oscillospiraceae</taxon>
        <taxon>Ruminiclostridium</taxon>
    </lineage>
</organism>
<evidence type="ECO:0000313" key="5">
    <source>
        <dbReference type="EMBL" id="ACL76022.1"/>
    </source>
</evidence>
<dbReference type="InterPro" id="IPR029056">
    <property type="entry name" value="Ribokinase-like"/>
</dbReference>
<keyword evidence="3" id="KW-0418">Kinase</keyword>
<accession>B8I2M9</accession>
<dbReference type="PANTHER" id="PTHR43085">
    <property type="entry name" value="HEXOKINASE FAMILY MEMBER"/>
    <property type="match status" value="1"/>
</dbReference>
<dbReference type="EMBL" id="CP001348">
    <property type="protein sequence ID" value="ACL76022.1"/>
    <property type="molecule type" value="Genomic_DNA"/>
</dbReference>
<dbReference type="AlphaFoldDB" id="B8I2M9"/>
<dbReference type="KEGG" id="cce:Ccel_1671"/>
<dbReference type="HOGENOM" id="CLU_027634_0_1_9"/>
<evidence type="ECO:0000256" key="3">
    <source>
        <dbReference type="ARBA" id="ARBA00022777"/>
    </source>
</evidence>
<dbReference type="CDD" id="cd01166">
    <property type="entry name" value="KdgK"/>
    <property type="match status" value="1"/>
</dbReference>
<dbReference type="SUPFAM" id="SSF53613">
    <property type="entry name" value="Ribokinase-like"/>
    <property type="match status" value="1"/>
</dbReference>
<protein>
    <submittedName>
        <fullName evidence="5">PfkB domain protein</fullName>
    </submittedName>
</protein>
<sequence length="338" mass="37771">MEKNFDIISFGEMMLRLSPPGKQRFSRSGSFEKQAGGSELNIAAGVAALGLNTAIISRMPVHDVSQFIMNEIRALGVADDYIIYDKNPDTRLGIYYYESGASPRKPSIIYDRKGSAINRIKFDEIPPEAYGSTRLFHTSGITLALGEATRSAAQNMMKRFKEAGAILSFDVNYRANLWSEDEARRTIEKVLPLLDILFISEETTRKMFRKTGELHDIMKSYCSDYGIPVVATTERKVIGASQHSFSSTIYSSKDDRFYNEHAYEKIEVVDRIGSGDAYVAGVLFGMLKYTDLQKALEFGNAMAAVKSTIPGDLIVTSFGEIERIIKAHQGEQQSEMNR</sequence>
<evidence type="ECO:0000313" key="6">
    <source>
        <dbReference type="Proteomes" id="UP000001349"/>
    </source>
</evidence>
<dbReference type="Proteomes" id="UP000001349">
    <property type="component" value="Chromosome"/>
</dbReference>
<proteinExistence type="inferred from homology"/>
<keyword evidence="6" id="KW-1185">Reference proteome</keyword>
<feature type="domain" description="Carbohydrate kinase PfkB" evidence="4">
    <location>
        <begin position="6"/>
        <end position="306"/>
    </location>
</feature>
<dbReference type="GO" id="GO:0016301">
    <property type="term" value="F:kinase activity"/>
    <property type="evidence" value="ECO:0007669"/>
    <property type="project" value="UniProtKB-KW"/>
</dbReference>
<dbReference type="InterPro" id="IPR011611">
    <property type="entry name" value="PfkB_dom"/>
</dbReference>
<evidence type="ECO:0000256" key="1">
    <source>
        <dbReference type="ARBA" id="ARBA00010688"/>
    </source>
</evidence>
<dbReference type="Gene3D" id="3.40.1190.20">
    <property type="match status" value="1"/>
</dbReference>
<dbReference type="InterPro" id="IPR050306">
    <property type="entry name" value="PfkB_Carbo_kinase"/>
</dbReference>
<dbReference type="PANTHER" id="PTHR43085:SF57">
    <property type="entry name" value="CARBOHYDRATE KINASE PFKB DOMAIN-CONTAINING PROTEIN"/>
    <property type="match status" value="1"/>
</dbReference>
<dbReference type="RefSeq" id="WP_015925137.1">
    <property type="nucleotide sequence ID" value="NC_011898.1"/>
</dbReference>
<name>B8I2M9_RUMCH</name>
<dbReference type="eggNOG" id="COG0524">
    <property type="taxonomic scope" value="Bacteria"/>
</dbReference>
<reference evidence="5 6" key="1">
    <citation type="submission" date="2009-01" db="EMBL/GenBank/DDBJ databases">
        <title>Complete sequence of Clostridium cellulolyticum H10.</title>
        <authorList>
            <consortium name="US DOE Joint Genome Institute"/>
            <person name="Lucas S."/>
            <person name="Copeland A."/>
            <person name="Lapidus A."/>
            <person name="Glavina del Rio T."/>
            <person name="Dalin E."/>
            <person name="Tice H."/>
            <person name="Bruce D."/>
            <person name="Goodwin L."/>
            <person name="Pitluck S."/>
            <person name="Chertkov O."/>
            <person name="Saunders E."/>
            <person name="Brettin T."/>
            <person name="Detter J.C."/>
            <person name="Han C."/>
            <person name="Larimer F."/>
            <person name="Land M."/>
            <person name="Hauser L."/>
            <person name="Kyrpides N."/>
            <person name="Ivanova N."/>
            <person name="Zhou J."/>
            <person name="Richardson P."/>
        </authorList>
    </citation>
    <scope>NUCLEOTIDE SEQUENCE [LARGE SCALE GENOMIC DNA]</scope>
    <source>
        <strain evidence="6">ATCC 35319 / DSM 5812 / JCM 6584 / H10</strain>
    </source>
</reference>